<evidence type="ECO:0000313" key="2">
    <source>
        <dbReference type="Proteomes" id="UP000324222"/>
    </source>
</evidence>
<proteinExistence type="predicted"/>
<gene>
    <name evidence="1" type="ORF">E2C01_033556</name>
</gene>
<dbReference type="Proteomes" id="UP000324222">
    <property type="component" value="Unassembled WGS sequence"/>
</dbReference>
<name>A0A5B7EYZ3_PORTR</name>
<dbReference type="EMBL" id="VSRR010004541">
    <property type="protein sequence ID" value="MPC40001.1"/>
    <property type="molecule type" value="Genomic_DNA"/>
</dbReference>
<evidence type="ECO:0000313" key="1">
    <source>
        <dbReference type="EMBL" id="MPC40001.1"/>
    </source>
</evidence>
<keyword evidence="2" id="KW-1185">Reference proteome</keyword>
<dbReference type="AlphaFoldDB" id="A0A5B7EYZ3"/>
<accession>A0A5B7EYZ3</accession>
<comment type="caution">
    <text evidence="1">The sequence shown here is derived from an EMBL/GenBank/DDBJ whole genome shotgun (WGS) entry which is preliminary data.</text>
</comment>
<organism evidence="1 2">
    <name type="scientific">Portunus trituberculatus</name>
    <name type="common">Swimming crab</name>
    <name type="synonym">Neptunus trituberculatus</name>
    <dbReference type="NCBI Taxonomy" id="210409"/>
    <lineage>
        <taxon>Eukaryota</taxon>
        <taxon>Metazoa</taxon>
        <taxon>Ecdysozoa</taxon>
        <taxon>Arthropoda</taxon>
        <taxon>Crustacea</taxon>
        <taxon>Multicrustacea</taxon>
        <taxon>Malacostraca</taxon>
        <taxon>Eumalacostraca</taxon>
        <taxon>Eucarida</taxon>
        <taxon>Decapoda</taxon>
        <taxon>Pleocyemata</taxon>
        <taxon>Brachyura</taxon>
        <taxon>Eubrachyura</taxon>
        <taxon>Portunoidea</taxon>
        <taxon>Portunidae</taxon>
        <taxon>Portuninae</taxon>
        <taxon>Portunus</taxon>
    </lineage>
</organism>
<reference evidence="1 2" key="1">
    <citation type="submission" date="2019-05" db="EMBL/GenBank/DDBJ databases">
        <title>Another draft genome of Portunus trituberculatus and its Hox gene families provides insights of decapod evolution.</title>
        <authorList>
            <person name="Jeong J.-H."/>
            <person name="Song I."/>
            <person name="Kim S."/>
            <person name="Choi T."/>
            <person name="Kim D."/>
            <person name="Ryu S."/>
            <person name="Kim W."/>
        </authorList>
    </citation>
    <scope>NUCLEOTIDE SEQUENCE [LARGE SCALE GENOMIC DNA]</scope>
    <source>
        <tissue evidence="1">Muscle</tissue>
    </source>
</reference>
<protein>
    <submittedName>
        <fullName evidence="1">Uncharacterized protein</fullName>
    </submittedName>
</protein>
<sequence length="80" mass="9114">MLNTSMCSMQEDEQLAELYVKCPRLILNLDVQLHSQTFHRPGSPHTHHAMQVYCSFPPPHKPPLNQANALCKPRVQLPTP</sequence>